<dbReference type="GO" id="GO:0005343">
    <property type="term" value="F:organic acid:sodium symporter activity"/>
    <property type="evidence" value="ECO:0007669"/>
    <property type="project" value="TreeGrafter"/>
</dbReference>
<evidence type="ECO:0000256" key="7">
    <source>
        <dbReference type="ARBA" id="ARBA00023053"/>
    </source>
</evidence>
<feature type="transmembrane region" description="Helical" evidence="12">
    <location>
        <begin position="272"/>
        <end position="294"/>
    </location>
</feature>
<feature type="transmembrane region" description="Helical" evidence="12">
    <location>
        <begin position="163"/>
        <end position="184"/>
    </location>
</feature>
<keyword evidence="14" id="KW-1185">Reference proteome</keyword>
<evidence type="ECO:0000256" key="3">
    <source>
        <dbReference type="ARBA" id="ARBA00022448"/>
    </source>
</evidence>
<evidence type="ECO:0000256" key="12">
    <source>
        <dbReference type="SAM" id="Phobius"/>
    </source>
</evidence>
<dbReference type="Gene3D" id="1.20.1730.10">
    <property type="entry name" value="Sodium/glucose cotransporter"/>
    <property type="match status" value="1"/>
</dbReference>
<keyword evidence="5 12" id="KW-0812">Transmembrane</keyword>
<protein>
    <submittedName>
        <fullName evidence="13">Sodium-coupled monocarboxylate transporter 1</fullName>
    </submittedName>
</protein>
<feature type="transmembrane region" description="Helical" evidence="12">
    <location>
        <begin position="91"/>
        <end position="114"/>
    </location>
</feature>
<comment type="caution">
    <text evidence="13">The sequence shown here is derived from an EMBL/GenBank/DDBJ whole genome shotgun (WGS) entry which is preliminary data.</text>
</comment>
<evidence type="ECO:0000256" key="10">
    <source>
        <dbReference type="ARBA" id="ARBA00023201"/>
    </source>
</evidence>
<evidence type="ECO:0000256" key="8">
    <source>
        <dbReference type="ARBA" id="ARBA00023065"/>
    </source>
</evidence>
<keyword evidence="4" id="KW-1003">Cell membrane</keyword>
<gene>
    <name evidence="13" type="ORF">Cadr_000017139</name>
</gene>
<organism evidence="13 14">
    <name type="scientific">Camelus dromedarius</name>
    <name type="common">Dromedary</name>
    <name type="synonym">Arabian camel</name>
    <dbReference type="NCBI Taxonomy" id="9838"/>
    <lineage>
        <taxon>Eukaryota</taxon>
        <taxon>Metazoa</taxon>
        <taxon>Chordata</taxon>
        <taxon>Craniata</taxon>
        <taxon>Vertebrata</taxon>
        <taxon>Euteleostomi</taxon>
        <taxon>Mammalia</taxon>
        <taxon>Eutheria</taxon>
        <taxon>Laurasiatheria</taxon>
        <taxon>Artiodactyla</taxon>
        <taxon>Tylopoda</taxon>
        <taxon>Camelidae</taxon>
        <taxon>Camelus</taxon>
    </lineage>
</organism>
<reference evidence="13 14" key="1">
    <citation type="journal article" date="2019" name="Mol. Ecol. Resour.">
        <title>Improving Illumina assemblies with Hi-C and long reads: an example with the North African dromedary.</title>
        <authorList>
            <person name="Elbers J.P."/>
            <person name="Rogers M.F."/>
            <person name="Perelman P.L."/>
            <person name="Proskuryakova A.A."/>
            <person name="Serdyukova N.A."/>
            <person name="Johnson W.E."/>
            <person name="Horin P."/>
            <person name="Corander J."/>
            <person name="Murphy D."/>
            <person name="Burger P.A."/>
        </authorList>
    </citation>
    <scope>NUCLEOTIDE SEQUENCE [LARGE SCALE GENOMIC DNA]</scope>
    <source>
        <strain evidence="13">Drom800</strain>
        <tissue evidence="13">Blood</tissue>
    </source>
</reference>
<dbReference type="GO" id="GO:0015730">
    <property type="term" value="P:propanoate transmembrane transport"/>
    <property type="evidence" value="ECO:0007669"/>
    <property type="project" value="TreeGrafter"/>
</dbReference>
<feature type="transmembrane region" description="Helical" evidence="12">
    <location>
        <begin position="54"/>
        <end position="79"/>
    </location>
</feature>
<feature type="transmembrane region" description="Helical" evidence="12">
    <location>
        <begin position="12"/>
        <end position="33"/>
    </location>
</feature>
<keyword evidence="8" id="KW-0406">Ion transport</keyword>
<proteinExistence type="inferred from homology"/>
<dbReference type="Proteomes" id="UP000299084">
    <property type="component" value="Unassembled WGS sequence"/>
</dbReference>
<evidence type="ECO:0000256" key="2">
    <source>
        <dbReference type="ARBA" id="ARBA00006434"/>
    </source>
</evidence>
<dbReference type="Pfam" id="PF00474">
    <property type="entry name" value="SSF"/>
    <property type="match status" value="1"/>
</dbReference>
<dbReference type="PANTHER" id="PTHR42985">
    <property type="entry name" value="SODIUM-COUPLED MONOCARBOXYLATE TRANSPORTER"/>
    <property type="match status" value="1"/>
</dbReference>
<evidence type="ECO:0000256" key="5">
    <source>
        <dbReference type="ARBA" id="ARBA00022692"/>
    </source>
</evidence>
<evidence type="ECO:0000313" key="13">
    <source>
        <dbReference type="EMBL" id="KAB1270205.1"/>
    </source>
</evidence>
<comment type="similarity">
    <text evidence="2 11">Belongs to the sodium:solute symporter (SSF) (TC 2.A.21) family.</text>
</comment>
<feature type="transmembrane region" description="Helical" evidence="12">
    <location>
        <begin position="191"/>
        <end position="214"/>
    </location>
</feature>
<dbReference type="PANTHER" id="PTHR42985:SF10">
    <property type="entry name" value="SODIUM-COUPLED MONOCARBOXYLATE TRANSPORTER 1"/>
    <property type="match status" value="1"/>
</dbReference>
<dbReference type="STRING" id="9838.ENSCDRP00005023642"/>
<dbReference type="GO" id="GO:0070062">
    <property type="term" value="C:extracellular exosome"/>
    <property type="evidence" value="ECO:0007669"/>
    <property type="project" value="TreeGrafter"/>
</dbReference>
<dbReference type="InterPro" id="IPR051163">
    <property type="entry name" value="Sodium:Solute_Symporter_SSF"/>
</dbReference>
<evidence type="ECO:0000256" key="11">
    <source>
        <dbReference type="RuleBase" id="RU362091"/>
    </source>
</evidence>
<evidence type="ECO:0000256" key="9">
    <source>
        <dbReference type="ARBA" id="ARBA00023136"/>
    </source>
</evidence>
<dbReference type="GO" id="GO:0005886">
    <property type="term" value="C:plasma membrane"/>
    <property type="evidence" value="ECO:0007669"/>
    <property type="project" value="UniProtKB-SubCell"/>
</dbReference>
<accession>A0A5N4DGH3</accession>
<dbReference type="EMBL" id="JWIN03000012">
    <property type="protein sequence ID" value="KAB1270205.1"/>
    <property type="molecule type" value="Genomic_DNA"/>
</dbReference>
<keyword evidence="10" id="KW-0739">Sodium transport</keyword>
<sequence length="362" mass="39597">MVCFHVFRSLYINLVALWAILTCSVLCGLALYSRYHDCDPWTAKKVSAPDQVQYHVFLICAIYSRVNVGIFQLMPYLVLDILQDYPGVPGLFVACAYSGTLSTVSSSINALAAVTVEDLVKPHFTSLSERSLSWISQGLSVLFGVLCIGMAALASLMGSLLQAALSIFGMIGGPLLGLFALGILVPFANSIGALVGLLAGFAITLWVGIGAQLYPPLPERTMPLRLETYGCNSTYNGTNWMTTTEMPFSTSAFQVHNIERTALMDNWYSLSYLYFSTLGTLVTLFVGILTSLSTGGRKQNVDRRFLLTKEDFTSNFDIFKKKKQVLNTKSHPIEDGGNDNPAFNHIELNCTDQSAKTSGTRL</sequence>
<feature type="transmembrane region" description="Helical" evidence="12">
    <location>
        <begin position="134"/>
        <end position="157"/>
    </location>
</feature>
<evidence type="ECO:0000313" key="14">
    <source>
        <dbReference type="Proteomes" id="UP000299084"/>
    </source>
</evidence>
<dbReference type="InterPro" id="IPR038377">
    <property type="entry name" value="Na/Glc_symporter_sf"/>
</dbReference>
<dbReference type="AlphaFoldDB" id="A0A5N4DGH3"/>
<comment type="subcellular location">
    <subcellularLocation>
        <location evidence="1">Cell membrane</location>
        <topology evidence="1">Multi-pass membrane protein</topology>
    </subcellularLocation>
</comment>
<dbReference type="InterPro" id="IPR001734">
    <property type="entry name" value="Na/solute_symporter"/>
</dbReference>
<evidence type="ECO:0000256" key="4">
    <source>
        <dbReference type="ARBA" id="ARBA00022475"/>
    </source>
</evidence>
<dbReference type="PROSITE" id="PS50283">
    <property type="entry name" value="NA_SOLUT_SYMP_3"/>
    <property type="match status" value="1"/>
</dbReference>
<name>A0A5N4DGH3_CAMDR</name>
<keyword evidence="9 12" id="KW-0472">Membrane</keyword>
<keyword evidence="7" id="KW-0915">Sodium</keyword>
<keyword evidence="3" id="KW-0813">Transport</keyword>
<keyword evidence="6 12" id="KW-1133">Transmembrane helix</keyword>
<evidence type="ECO:0000256" key="1">
    <source>
        <dbReference type="ARBA" id="ARBA00004651"/>
    </source>
</evidence>
<evidence type="ECO:0000256" key="6">
    <source>
        <dbReference type="ARBA" id="ARBA00022989"/>
    </source>
</evidence>